<dbReference type="Proteomes" id="UP000053789">
    <property type="component" value="Unassembled WGS sequence"/>
</dbReference>
<dbReference type="CDD" id="cd14688">
    <property type="entry name" value="bZIP_YAP"/>
    <property type="match status" value="1"/>
</dbReference>
<dbReference type="HOGENOM" id="CLU_946654_0_0_1"/>
<evidence type="ECO:0008006" key="3">
    <source>
        <dbReference type="Google" id="ProtNLM"/>
    </source>
</evidence>
<keyword evidence="2" id="KW-1185">Reference proteome</keyword>
<evidence type="ECO:0000313" key="1">
    <source>
        <dbReference type="EMBL" id="KIW92573.1"/>
    </source>
</evidence>
<organism evidence="1 2">
    <name type="scientific">Cladophialophora bantiana (strain ATCC 10958 / CBS 173.52 / CDC B-1940 / NIH 8579)</name>
    <name type="common">Xylohypha bantiana</name>
    <dbReference type="NCBI Taxonomy" id="1442370"/>
    <lineage>
        <taxon>Eukaryota</taxon>
        <taxon>Fungi</taxon>
        <taxon>Dikarya</taxon>
        <taxon>Ascomycota</taxon>
        <taxon>Pezizomycotina</taxon>
        <taxon>Eurotiomycetes</taxon>
        <taxon>Chaetothyriomycetidae</taxon>
        <taxon>Chaetothyriales</taxon>
        <taxon>Herpotrichiellaceae</taxon>
        <taxon>Cladophialophora</taxon>
    </lineage>
</organism>
<dbReference type="EMBL" id="KN846988">
    <property type="protein sequence ID" value="KIW92573.1"/>
    <property type="molecule type" value="Genomic_DNA"/>
</dbReference>
<evidence type="ECO:0000313" key="2">
    <source>
        <dbReference type="Proteomes" id="UP000053789"/>
    </source>
</evidence>
<dbReference type="AlphaFoldDB" id="A0A0D2HH43"/>
<dbReference type="OrthoDB" id="5973539at2759"/>
<accession>A0A0D2HH43</accession>
<dbReference type="GeneID" id="27699348"/>
<proteinExistence type="predicted"/>
<protein>
    <recommendedName>
        <fullName evidence="3">BZIP domain-containing protein</fullName>
    </recommendedName>
</protein>
<reference evidence="1" key="1">
    <citation type="submission" date="2015-01" db="EMBL/GenBank/DDBJ databases">
        <title>The Genome Sequence of Cladophialophora bantiana CBS 173.52.</title>
        <authorList>
            <consortium name="The Broad Institute Genomics Platform"/>
            <person name="Cuomo C."/>
            <person name="de Hoog S."/>
            <person name="Gorbushina A."/>
            <person name="Stielow B."/>
            <person name="Teixiera M."/>
            <person name="Abouelleil A."/>
            <person name="Chapman S.B."/>
            <person name="Priest M."/>
            <person name="Young S.K."/>
            <person name="Wortman J."/>
            <person name="Nusbaum C."/>
            <person name="Birren B."/>
        </authorList>
    </citation>
    <scope>NUCLEOTIDE SEQUENCE [LARGE SCALE GENOMIC DNA]</scope>
    <source>
        <strain evidence="1">CBS 173.52</strain>
    </source>
</reference>
<name>A0A0D2HH43_CLAB1</name>
<dbReference type="RefSeq" id="XP_016619242.1">
    <property type="nucleotide sequence ID" value="XM_016764160.1"/>
</dbReference>
<dbReference type="VEuPathDB" id="FungiDB:Z519_06420"/>
<sequence>MQHSKGACVKSDGCRRKRTITAARREQNRVAQKAYRQRIKEARQSDAKKLVNDTPRLSELRPYEPFLGRPSCGLLAHASDQRCQQRPEFAIMEHSVLDCMTSLASKSSIPANNINNLGRASRQATANPPSATVSISDTLELNLLTSPSPALSLSRLLLTPIGWDMPLQVSQSTDLFPVEVCGNNTENIQDPEGTWNILAGRITMTIQFAPVTTLTAIIDNALRLHLDLAQILTVDYMSPFYRPAAPQDDPQFLLEAHPTHGSLPICGRRWPRSSTPTIPSSTSFRFHSYGRGLS</sequence>
<gene>
    <name evidence="1" type="ORF">Z519_06420</name>
</gene>